<dbReference type="GO" id="GO:0044780">
    <property type="term" value="P:bacterial-type flagellum assembly"/>
    <property type="evidence" value="ECO:0007669"/>
    <property type="project" value="InterPro"/>
</dbReference>
<evidence type="ECO:0000256" key="3">
    <source>
        <dbReference type="ARBA" id="ARBA00022490"/>
    </source>
</evidence>
<dbReference type="PANTHER" id="PTHR34773:SF1">
    <property type="entry name" value="FLAGELLAR SECRETION CHAPERONE FLIS"/>
    <property type="match status" value="1"/>
</dbReference>
<comment type="caution">
    <text evidence="6">The sequence shown here is derived from an EMBL/GenBank/DDBJ whole genome shotgun (WGS) entry which is preliminary data.</text>
</comment>
<evidence type="ECO:0000256" key="1">
    <source>
        <dbReference type="ARBA" id="ARBA00004514"/>
    </source>
</evidence>
<reference evidence="6 7" key="1">
    <citation type="submission" date="2020-04" db="EMBL/GenBank/DDBJ databases">
        <authorList>
            <person name="Hitch T.C.A."/>
            <person name="Wylensek D."/>
            <person name="Clavel T."/>
        </authorList>
    </citation>
    <scope>NUCLEOTIDE SEQUENCE [LARGE SCALE GENOMIC DNA]</scope>
    <source>
        <strain evidence="6 7">WB01_D5_05</strain>
    </source>
</reference>
<dbReference type="RefSeq" id="WP_021620968.1">
    <property type="nucleotide sequence ID" value="NZ_CABKST010000110.1"/>
</dbReference>
<dbReference type="SUPFAM" id="SSF101116">
    <property type="entry name" value="Flagellar export chaperone FliS"/>
    <property type="match status" value="1"/>
</dbReference>
<keyword evidence="6" id="KW-0969">Cilium</keyword>
<keyword evidence="6" id="KW-0966">Cell projection</keyword>
<dbReference type="AlphaFoldDB" id="A0A848D3E0"/>
<protein>
    <submittedName>
        <fullName evidence="6">Flagellar protein FliS</fullName>
    </submittedName>
</protein>
<accession>A0A848D3E0</accession>
<name>A0A848D3E0_ANEAE</name>
<keyword evidence="6" id="KW-0282">Flagellum</keyword>
<comment type="subcellular location">
    <subcellularLocation>
        <location evidence="1">Cytoplasm</location>
        <location evidence="1">Cytosol</location>
    </subcellularLocation>
</comment>
<dbReference type="Proteomes" id="UP000561326">
    <property type="component" value="Unassembled WGS sequence"/>
</dbReference>
<keyword evidence="5" id="KW-0143">Chaperone</keyword>
<dbReference type="Gene3D" id="1.20.120.340">
    <property type="entry name" value="Flagellar protein FliS"/>
    <property type="match status" value="1"/>
</dbReference>
<dbReference type="GeneID" id="92841926"/>
<comment type="similarity">
    <text evidence="2">Belongs to the FliS family.</text>
</comment>
<dbReference type="OrthoDB" id="1524959at2"/>
<dbReference type="Pfam" id="PF02561">
    <property type="entry name" value="FliS"/>
    <property type="match status" value="1"/>
</dbReference>
<dbReference type="GO" id="GO:0005829">
    <property type="term" value="C:cytosol"/>
    <property type="evidence" value="ECO:0007669"/>
    <property type="project" value="UniProtKB-SubCell"/>
</dbReference>
<evidence type="ECO:0000256" key="5">
    <source>
        <dbReference type="ARBA" id="ARBA00023186"/>
    </source>
</evidence>
<organism evidence="6 7">
    <name type="scientific">Aneurinibacillus aneurinilyticus</name>
    <name type="common">Bacillus aneurinolyticus</name>
    <dbReference type="NCBI Taxonomy" id="1391"/>
    <lineage>
        <taxon>Bacteria</taxon>
        <taxon>Bacillati</taxon>
        <taxon>Bacillota</taxon>
        <taxon>Bacilli</taxon>
        <taxon>Bacillales</taxon>
        <taxon>Paenibacillaceae</taxon>
        <taxon>Aneurinibacillus group</taxon>
        <taxon>Aneurinibacillus</taxon>
    </lineage>
</organism>
<dbReference type="EMBL" id="JABAGO010000048">
    <property type="protein sequence ID" value="NMF00568.1"/>
    <property type="molecule type" value="Genomic_DNA"/>
</dbReference>
<evidence type="ECO:0000256" key="2">
    <source>
        <dbReference type="ARBA" id="ARBA00008787"/>
    </source>
</evidence>
<dbReference type="PANTHER" id="PTHR34773">
    <property type="entry name" value="FLAGELLAR SECRETION CHAPERONE FLIS"/>
    <property type="match status" value="1"/>
</dbReference>
<proteinExistence type="inferred from homology"/>
<keyword evidence="4" id="KW-1005">Bacterial flagellum biogenesis</keyword>
<dbReference type="CDD" id="cd16098">
    <property type="entry name" value="FliS"/>
    <property type="match status" value="1"/>
</dbReference>
<dbReference type="InterPro" id="IPR003713">
    <property type="entry name" value="FliS"/>
</dbReference>
<keyword evidence="3" id="KW-0963">Cytoplasm</keyword>
<dbReference type="GO" id="GO:0071973">
    <property type="term" value="P:bacterial-type flagellum-dependent cell motility"/>
    <property type="evidence" value="ECO:0007669"/>
    <property type="project" value="TreeGrafter"/>
</dbReference>
<dbReference type="InterPro" id="IPR036584">
    <property type="entry name" value="FliS_sf"/>
</dbReference>
<sequence length="176" mass="20674">MDQALTPQNVELSDIYDKPEVITSLLYKKLLEKLDTSVRLLTEHRYFEANRALQHCNDILTRLGFGIKYEAGVLADQLETLYRYMFDRIHEANMKKNSAIIQEVRVIVKELDDAWTTAMQKAKDARGAFPLSTDQSEVAMALPQRNIPRFNPYQQREIEQEVYEYQQHKQEVHLKK</sequence>
<evidence type="ECO:0000313" key="6">
    <source>
        <dbReference type="EMBL" id="NMF00568.1"/>
    </source>
</evidence>
<evidence type="ECO:0000256" key="4">
    <source>
        <dbReference type="ARBA" id="ARBA00022795"/>
    </source>
</evidence>
<evidence type="ECO:0000313" key="7">
    <source>
        <dbReference type="Proteomes" id="UP000561326"/>
    </source>
</evidence>
<gene>
    <name evidence="6" type="ORF">HF838_20295</name>
</gene>